<protein>
    <submittedName>
        <fullName evidence="5">Flp pilus assembly complex ATPase component TadA</fullName>
    </submittedName>
</protein>
<dbReference type="Proteomes" id="UP000544134">
    <property type="component" value="Unassembled WGS sequence"/>
</dbReference>
<keyword evidence="3" id="KW-0067">ATP-binding</keyword>
<keyword evidence="2" id="KW-0547">Nucleotide-binding</keyword>
<dbReference type="PANTHER" id="PTHR30258:SF3">
    <property type="entry name" value="SLL1921 PROTEIN"/>
    <property type="match status" value="1"/>
</dbReference>
<dbReference type="InterPro" id="IPR027417">
    <property type="entry name" value="P-loop_NTPase"/>
</dbReference>
<comment type="caution">
    <text evidence="5">The sequence shown here is derived from an EMBL/GenBank/DDBJ whole genome shotgun (WGS) entry which is preliminary data.</text>
</comment>
<dbReference type="SUPFAM" id="SSF52540">
    <property type="entry name" value="P-loop containing nucleoside triphosphate hydrolases"/>
    <property type="match status" value="1"/>
</dbReference>
<comment type="similarity">
    <text evidence="1">Belongs to the GSP E family.</text>
</comment>
<proteinExistence type="inferred from homology"/>
<dbReference type="Gene3D" id="3.40.50.300">
    <property type="entry name" value="P-loop containing nucleotide triphosphate hydrolases"/>
    <property type="match status" value="1"/>
</dbReference>
<evidence type="ECO:0000313" key="6">
    <source>
        <dbReference type="Proteomes" id="UP000544134"/>
    </source>
</evidence>
<reference evidence="5 6" key="1">
    <citation type="submission" date="2020-04" db="EMBL/GenBank/DDBJ databases">
        <title>Paraburkholderia sp. RP-4-7 isolated from soil.</title>
        <authorList>
            <person name="Dahal R.H."/>
        </authorList>
    </citation>
    <scope>NUCLEOTIDE SEQUENCE [LARGE SCALE GENOMIC DNA]</scope>
    <source>
        <strain evidence="5 6">RP-4-7</strain>
    </source>
</reference>
<evidence type="ECO:0000259" key="4">
    <source>
        <dbReference type="Pfam" id="PF00437"/>
    </source>
</evidence>
<evidence type="ECO:0000256" key="2">
    <source>
        <dbReference type="ARBA" id="ARBA00022741"/>
    </source>
</evidence>
<accession>A0A848ITK4</accession>
<dbReference type="GO" id="GO:0016887">
    <property type="term" value="F:ATP hydrolysis activity"/>
    <property type="evidence" value="ECO:0007669"/>
    <property type="project" value="TreeGrafter"/>
</dbReference>
<evidence type="ECO:0000256" key="1">
    <source>
        <dbReference type="ARBA" id="ARBA00006611"/>
    </source>
</evidence>
<dbReference type="AlphaFoldDB" id="A0A848ITK4"/>
<dbReference type="InterPro" id="IPR001482">
    <property type="entry name" value="T2SS/T4SS_dom"/>
</dbReference>
<name>A0A848ITK4_9BURK</name>
<dbReference type="PANTHER" id="PTHR30258">
    <property type="entry name" value="TYPE II SECRETION SYSTEM PROTEIN GSPE-RELATED"/>
    <property type="match status" value="1"/>
</dbReference>
<dbReference type="GO" id="GO:0005524">
    <property type="term" value="F:ATP binding"/>
    <property type="evidence" value="ECO:0007669"/>
    <property type="project" value="UniProtKB-KW"/>
</dbReference>
<sequence length="542" mass="60385">MTPEQASELRRLQVTTGMTSPMIAREMMSISQDEIDAVMQVRACTVYVDARHVGQSAYQTWRDDIRRLDHSVRFEEVDARVIVEMRATKTSMQVAEASKGQGNLNNVKQILSYCATIGGSDLHVLQREDHTEMQIRVKGDLKTMKRAILNPAEGEAFVRSMYTGLATVKEATYNPLSFQDAQIKGDSLPGTMLSSIRIIRGPMFPVETGGGFTVARLQFLAAKKYDSAQIQIASERLGLVEPAKPEGEFRLGKMGFTQHQVEMLERLIRRSMGIIVVTGPTGSGKTTTLYELTKQQARLFPHTRLVTIENPPEYPMPWAIQLSCRSEEFPQMVRYSLRMDPNAILLGEVRGVDEALAALQAAMTGHLVLTTLHVTDPFETFSRLELLDNVRLSRQVVCNHKQVIGLISQRRVPILCGNCSRAGAGEFEKYPGYLQRALKSWAGARPYGLEKVKVRGKGCPDCNYLGIIREQAVAEVVVTDEQLMVDCIEDGVLIAGRKHRKRPGSDKSMIEHAMDLVLDGLLDPSDAEHEVDEIPIWEGTNG</sequence>
<gene>
    <name evidence="5" type="primary">tadA</name>
    <name evidence="5" type="ORF">HHL24_35280</name>
</gene>
<dbReference type="EMBL" id="JABBGJ010000049">
    <property type="protein sequence ID" value="NMM03154.1"/>
    <property type="molecule type" value="Genomic_DNA"/>
</dbReference>
<feature type="domain" description="Bacterial type II secretion system protein E" evidence="4">
    <location>
        <begin position="249"/>
        <end position="520"/>
    </location>
</feature>
<keyword evidence="6" id="KW-1185">Reference proteome</keyword>
<evidence type="ECO:0000256" key="3">
    <source>
        <dbReference type="ARBA" id="ARBA00022840"/>
    </source>
</evidence>
<evidence type="ECO:0000313" key="5">
    <source>
        <dbReference type="EMBL" id="NMM03154.1"/>
    </source>
</evidence>
<organism evidence="5 6">
    <name type="scientific">Paraburkholderia polaris</name>
    <dbReference type="NCBI Taxonomy" id="2728848"/>
    <lineage>
        <taxon>Bacteria</taxon>
        <taxon>Pseudomonadati</taxon>
        <taxon>Pseudomonadota</taxon>
        <taxon>Betaproteobacteria</taxon>
        <taxon>Burkholderiales</taxon>
        <taxon>Burkholderiaceae</taxon>
        <taxon>Paraburkholderia</taxon>
    </lineage>
</organism>
<dbReference type="Pfam" id="PF00437">
    <property type="entry name" value="T2SSE"/>
    <property type="match status" value="1"/>
</dbReference>
<dbReference type="GO" id="GO:0005886">
    <property type="term" value="C:plasma membrane"/>
    <property type="evidence" value="ECO:0007669"/>
    <property type="project" value="TreeGrafter"/>
</dbReference>